<accession>A0AAW1SQJ9</accession>
<dbReference type="EMBL" id="JALJOV010001278">
    <property type="protein sequence ID" value="KAK9850631.1"/>
    <property type="molecule type" value="Genomic_DNA"/>
</dbReference>
<feature type="compositionally biased region" description="Low complexity" evidence="1">
    <location>
        <begin position="145"/>
        <end position="159"/>
    </location>
</feature>
<proteinExistence type="predicted"/>
<feature type="compositionally biased region" description="Polar residues" evidence="1">
    <location>
        <begin position="418"/>
        <end position="429"/>
    </location>
</feature>
<organism evidence="2 3">
    <name type="scientific">Apatococcus fuscideae</name>
    <dbReference type="NCBI Taxonomy" id="2026836"/>
    <lineage>
        <taxon>Eukaryota</taxon>
        <taxon>Viridiplantae</taxon>
        <taxon>Chlorophyta</taxon>
        <taxon>core chlorophytes</taxon>
        <taxon>Trebouxiophyceae</taxon>
        <taxon>Chlorellales</taxon>
        <taxon>Chlorellaceae</taxon>
        <taxon>Apatococcus</taxon>
    </lineage>
</organism>
<feature type="compositionally biased region" description="Basic and acidic residues" evidence="1">
    <location>
        <begin position="47"/>
        <end position="61"/>
    </location>
</feature>
<feature type="region of interest" description="Disordered" evidence="1">
    <location>
        <begin position="1"/>
        <end position="365"/>
    </location>
</feature>
<dbReference type="AlphaFoldDB" id="A0AAW1SQJ9"/>
<gene>
    <name evidence="2" type="ORF">WJX84_007545</name>
</gene>
<feature type="region of interest" description="Disordered" evidence="1">
    <location>
        <begin position="409"/>
        <end position="466"/>
    </location>
</feature>
<evidence type="ECO:0000256" key="1">
    <source>
        <dbReference type="SAM" id="MobiDB-lite"/>
    </source>
</evidence>
<feature type="compositionally biased region" description="Basic and acidic residues" evidence="1">
    <location>
        <begin position="170"/>
        <end position="185"/>
    </location>
</feature>
<protein>
    <submittedName>
        <fullName evidence="2">Uncharacterized protein</fullName>
    </submittedName>
</protein>
<evidence type="ECO:0000313" key="3">
    <source>
        <dbReference type="Proteomes" id="UP001485043"/>
    </source>
</evidence>
<comment type="caution">
    <text evidence="2">The sequence shown here is derived from an EMBL/GenBank/DDBJ whole genome shotgun (WGS) entry which is preliminary data.</text>
</comment>
<sequence length="466" mass="52382">MPDQPVPLAPAVMLQPSAHQQPASYPYLHARDELPAASPFGHRPLNHWHDRAQHYGDDRAQQHVASADILQGQPDRDRPYRTVSPVPQKPQPQQHPQRERGPSHPTSSGDRSGTDKQHPWGSMRPAGSAGSYPHHIAFADQNSDQPGFHGPQGFHHGPQMRSPGSLPGPSDREPGPAAEHQDAAGRPHRYARRAGDDERDASGEMLGRGSSRYGAEAPRGMRDAQGDGAISQHPHAGPQYPGLAWDQPENVPRGRPPSPGSLAFSTERHQQQQQFMHREGGHRGSQWGRSQPSQPVRDHMNHDRSANPQELWPSYPFQGPGEPGQPSRHARRISWDSPQQQQQQPQWLVARGDMQQAASRRQLEGRYSRGGVELPVGYGRYQSHRLSFDEWGGSERPQPHSDFMRAYDESRTARDVEQQWQPRPQTTANFPFREQADEDWHLSRDGSSRQPLESRAVRLQHHTRPL</sequence>
<evidence type="ECO:0000313" key="2">
    <source>
        <dbReference type="EMBL" id="KAK9850631.1"/>
    </source>
</evidence>
<feature type="compositionally biased region" description="Basic and acidic residues" evidence="1">
    <location>
        <begin position="434"/>
        <end position="447"/>
    </location>
</feature>
<feature type="compositionally biased region" description="Basic and acidic residues" evidence="1">
    <location>
        <begin position="266"/>
        <end position="282"/>
    </location>
</feature>
<reference evidence="2 3" key="1">
    <citation type="journal article" date="2024" name="Nat. Commun.">
        <title>Phylogenomics reveals the evolutionary origins of lichenization in chlorophyte algae.</title>
        <authorList>
            <person name="Puginier C."/>
            <person name="Libourel C."/>
            <person name="Otte J."/>
            <person name="Skaloud P."/>
            <person name="Haon M."/>
            <person name="Grisel S."/>
            <person name="Petersen M."/>
            <person name="Berrin J.G."/>
            <person name="Delaux P.M."/>
            <person name="Dal Grande F."/>
            <person name="Keller J."/>
        </authorList>
    </citation>
    <scope>NUCLEOTIDE SEQUENCE [LARGE SCALE GENOMIC DNA]</scope>
    <source>
        <strain evidence="2 3">SAG 2523</strain>
    </source>
</reference>
<feature type="compositionally biased region" description="Basic and acidic residues" evidence="1">
    <location>
        <begin position="296"/>
        <end position="305"/>
    </location>
</feature>
<feature type="compositionally biased region" description="Basic and acidic residues" evidence="1">
    <location>
        <begin position="193"/>
        <end position="202"/>
    </location>
</feature>
<dbReference type="Proteomes" id="UP001485043">
    <property type="component" value="Unassembled WGS sequence"/>
</dbReference>
<name>A0AAW1SQJ9_9CHLO</name>
<keyword evidence="3" id="KW-1185">Reference proteome</keyword>